<reference evidence="6 7" key="1">
    <citation type="submission" date="2020-11" db="EMBL/GenBank/DDBJ databases">
        <title>Kefir isolates.</title>
        <authorList>
            <person name="Marcisauskas S."/>
            <person name="Kim Y."/>
            <person name="Blasche S."/>
        </authorList>
    </citation>
    <scope>NUCLEOTIDE SEQUENCE [LARGE SCALE GENOMIC DNA]</scope>
    <source>
        <strain evidence="6 7">OG2</strain>
    </source>
</reference>
<name>A0A9P6VXR3_MAUEX</name>
<keyword evidence="4" id="KW-0472">Membrane</keyword>
<feature type="non-terminal residue" evidence="6">
    <location>
        <position position="1"/>
    </location>
</feature>
<dbReference type="GO" id="GO:0016746">
    <property type="term" value="F:acyltransferase activity"/>
    <property type="evidence" value="ECO:0007669"/>
    <property type="project" value="UniProtKB-KW"/>
</dbReference>
<dbReference type="OrthoDB" id="189226at2759"/>
<dbReference type="GO" id="GO:0005783">
    <property type="term" value="C:endoplasmic reticulum"/>
    <property type="evidence" value="ECO:0007669"/>
    <property type="project" value="TreeGrafter"/>
</dbReference>
<dbReference type="PANTHER" id="PTHR10983:SF16">
    <property type="entry name" value="LYSOCARDIOLIPIN ACYLTRANSFERASE 1"/>
    <property type="match status" value="1"/>
</dbReference>
<gene>
    <name evidence="6" type="ORF">C6P45_002560</name>
</gene>
<keyword evidence="7" id="KW-1185">Reference proteome</keyword>
<keyword evidence="3" id="KW-0012">Acyltransferase</keyword>
<evidence type="ECO:0000313" key="7">
    <source>
        <dbReference type="Proteomes" id="UP000750334"/>
    </source>
</evidence>
<accession>A0A9P6VXR3</accession>
<keyword evidence="4" id="KW-1133">Transmembrane helix</keyword>
<feature type="transmembrane region" description="Helical" evidence="4">
    <location>
        <begin position="319"/>
        <end position="340"/>
    </location>
</feature>
<organism evidence="6 7">
    <name type="scientific">Maudiozyma exigua</name>
    <name type="common">Yeast</name>
    <name type="synonym">Kazachstania exigua</name>
    <dbReference type="NCBI Taxonomy" id="34358"/>
    <lineage>
        <taxon>Eukaryota</taxon>
        <taxon>Fungi</taxon>
        <taxon>Dikarya</taxon>
        <taxon>Ascomycota</taxon>
        <taxon>Saccharomycotina</taxon>
        <taxon>Saccharomycetes</taxon>
        <taxon>Saccharomycetales</taxon>
        <taxon>Saccharomycetaceae</taxon>
        <taxon>Maudiozyma</taxon>
    </lineage>
</organism>
<dbReference type="Pfam" id="PF01553">
    <property type="entry name" value="Acyltransferase"/>
    <property type="match status" value="1"/>
</dbReference>
<feature type="domain" description="Phospholipid/glycerol acyltransferase" evidence="5">
    <location>
        <begin position="50"/>
        <end position="205"/>
    </location>
</feature>
<dbReference type="GO" id="GO:0036149">
    <property type="term" value="P:phosphatidylinositol acyl-chain remodeling"/>
    <property type="evidence" value="ECO:0007669"/>
    <property type="project" value="TreeGrafter"/>
</dbReference>
<dbReference type="Pfam" id="PF16076">
    <property type="entry name" value="Acyltransf_C"/>
    <property type="match status" value="1"/>
</dbReference>
<evidence type="ECO:0000256" key="1">
    <source>
        <dbReference type="ARBA" id="ARBA00008655"/>
    </source>
</evidence>
<dbReference type="SUPFAM" id="SSF69593">
    <property type="entry name" value="Glycerol-3-phosphate (1)-acyltransferase"/>
    <property type="match status" value="1"/>
</dbReference>
<keyword evidence="2" id="KW-0808">Transferase</keyword>
<comment type="caution">
    <text evidence="6">The sequence shown here is derived from an EMBL/GenBank/DDBJ whole genome shotgun (WGS) entry which is preliminary data.</text>
</comment>
<dbReference type="SMART" id="SM00563">
    <property type="entry name" value="PlsC"/>
    <property type="match status" value="1"/>
</dbReference>
<dbReference type="AlphaFoldDB" id="A0A9P6VXR3"/>
<sequence>RAFIDLLVTILQIIAPSHVRITTENDSIPKHTFRVDPITKRIESSLESCSISISNHQIYTDWIFLWWIAYTSNLGGRVYIMLKKSLESVPLLGYGMQNYKFIFMERKWVHDKATLSSRLGEINADSRGQGPLQGKKPLSIDEAGCPHWSMVTTQKQDEAWPYNLILFPEGTNFTDNTKGKSRVYGAKVGKETFDHLLLPHTTGLRHCINTLKPSLEIVYDITVGYSGVHSNEYAESLYGLKSIFLESKYPKLVDIYIRGFKIEDIPTSDEQQFDEWLYNVWREKDVLLDRYYTTGTFNADDGSQSSIVGNFKVSRWEAFLVLLCPILTTLLFLRFVVSFFL</sequence>
<evidence type="ECO:0000259" key="5">
    <source>
        <dbReference type="SMART" id="SM00563"/>
    </source>
</evidence>
<evidence type="ECO:0000256" key="2">
    <source>
        <dbReference type="ARBA" id="ARBA00022679"/>
    </source>
</evidence>
<evidence type="ECO:0000313" key="6">
    <source>
        <dbReference type="EMBL" id="KAG0656809.1"/>
    </source>
</evidence>
<dbReference type="PANTHER" id="PTHR10983">
    <property type="entry name" value="1-ACYLGLYCEROL-3-PHOSPHATE ACYLTRANSFERASE-RELATED"/>
    <property type="match status" value="1"/>
</dbReference>
<dbReference type="InterPro" id="IPR032098">
    <property type="entry name" value="Acyltransf_C"/>
</dbReference>
<keyword evidence="4" id="KW-0812">Transmembrane</keyword>
<comment type="similarity">
    <text evidence="1">Belongs to the 1-acyl-sn-glycerol-3-phosphate acyltransferase family.</text>
</comment>
<dbReference type="Proteomes" id="UP000750334">
    <property type="component" value="Unassembled WGS sequence"/>
</dbReference>
<proteinExistence type="inferred from homology"/>
<evidence type="ECO:0000256" key="3">
    <source>
        <dbReference type="ARBA" id="ARBA00023315"/>
    </source>
</evidence>
<protein>
    <recommendedName>
        <fullName evidence="5">Phospholipid/glycerol acyltransferase domain-containing protein</fullName>
    </recommendedName>
</protein>
<dbReference type="EMBL" id="PUHR01000249">
    <property type="protein sequence ID" value="KAG0656809.1"/>
    <property type="molecule type" value="Genomic_DNA"/>
</dbReference>
<dbReference type="InterPro" id="IPR002123">
    <property type="entry name" value="Plipid/glycerol_acylTrfase"/>
</dbReference>
<dbReference type="CDD" id="cd07990">
    <property type="entry name" value="LPLAT_LCLAT1-like"/>
    <property type="match status" value="1"/>
</dbReference>
<evidence type="ECO:0000256" key="4">
    <source>
        <dbReference type="SAM" id="Phobius"/>
    </source>
</evidence>